<feature type="transmembrane region" description="Helical" evidence="8">
    <location>
        <begin position="187"/>
        <end position="204"/>
    </location>
</feature>
<evidence type="ECO:0000313" key="10">
    <source>
        <dbReference type="Proteomes" id="UP000065641"/>
    </source>
</evidence>
<reference evidence="9 10" key="1">
    <citation type="submission" date="2015-11" db="EMBL/GenBank/DDBJ databases">
        <authorList>
            <person name="Zhang Y."/>
            <person name="Guo Z."/>
        </authorList>
    </citation>
    <scope>NUCLEOTIDE SEQUENCE [LARGE SCALE GENOMIC DNA]</scope>
    <source>
        <strain evidence="9 10">KCTC 32221</strain>
    </source>
</reference>
<dbReference type="PANTHER" id="PTHR22926:SF3">
    <property type="entry name" value="UNDECAPRENYL-PHOSPHATE ALPHA-N-ACETYLGLUCOSAMINYL 1-PHOSPHATE TRANSFERASE"/>
    <property type="match status" value="1"/>
</dbReference>
<sequence>MTDLTGPEPAGLILLTGFLLSTGVCALLVRFARHRLLDVPVARSAHSHATPRGGGIAIAISLFLMLSLFTLNGTLSVWQWLILMCASPVALIGFLDDLHALPVRIRLPLHLLNAALVLLLLGPVPEPFFSGWLSMPDWLQMLILIVALVWLLNLYNFMDGIDTLAVAQCVFVCGAVGLMLWSLADPLMWVCAALVAATLGFMVWNIPPARLFMGDVGSTYLGFILGVLGLMTHYSGVLSVWVWVLLMATFIADTTYTLLRRALAGVSVTEGHSSHTYQRLARRWGNHWKVTAAFTTVNLCWSLPFAWLALTYPEYGVVLAFSGIVPLMALAAALGAGKQG</sequence>
<feature type="transmembrane region" description="Helical" evidence="8">
    <location>
        <begin position="53"/>
        <end position="71"/>
    </location>
</feature>
<feature type="binding site" evidence="7">
    <location>
        <position position="215"/>
    </location>
    <ligand>
        <name>Mg(2+)</name>
        <dbReference type="ChEBI" id="CHEBI:18420"/>
    </ligand>
</feature>
<organism evidence="9 10">
    <name type="scientific">Pseudohongiella spirulinae</name>
    <dbReference type="NCBI Taxonomy" id="1249552"/>
    <lineage>
        <taxon>Bacteria</taxon>
        <taxon>Pseudomonadati</taxon>
        <taxon>Pseudomonadota</taxon>
        <taxon>Gammaproteobacteria</taxon>
        <taxon>Pseudomonadales</taxon>
        <taxon>Pseudohongiellaceae</taxon>
        <taxon>Pseudohongiella</taxon>
    </lineage>
</organism>
<dbReference type="PATRIC" id="fig|1249552.3.peg.1632"/>
<dbReference type="AlphaFoldDB" id="A0A0S2KD86"/>
<dbReference type="Proteomes" id="UP000065641">
    <property type="component" value="Chromosome"/>
</dbReference>
<comment type="cofactor">
    <cofactor evidence="7">
        <name>Mg(2+)</name>
        <dbReference type="ChEBI" id="CHEBI:18420"/>
    </cofactor>
</comment>
<keyword evidence="2" id="KW-1003">Cell membrane</keyword>
<dbReference type="GO" id="GO:0071555">
    <property type="term" value="P:cell wall organization"/>
    <property type="evidence" value="ECO:0007669"/>
    <property type="project" value="TreeGrafter"/>
</dbReference>
<gene>
    <name evidence="9" type="ORF">PS2015_1627</name>
</gene>
<dbReference type="GO" id="GO:0044038">
    <property type="term" value="P:cell wall macromolecule biosynthetic process"/>
    <property type="evidence" value="ECO:0007669"/>
    <property type="project" value="TreeGrafter"/>
</dbReference>
<name>A0A0S2KD86_9GAMM</name>
<keyword evidence="10" id="KW-1185">Reference proteome</keyword>
<keyword evidence="7" id="KW-0460">Magnesium</keyword>
<dbReference type="KEGG" id="pspi:PS2015_1627"/>
<keyword evidence="4 8" id="KW-0812">Transmembrane</keyword>
<feature type="transmembrane region" description="Helical" evidence="8">
    <location>
        <begin position="216"/>
        <end position="234"/>
    </location>
</feature>
<dbReference type="EMBL" id="CP013189">
    <property type="protein sequence ID" value="ALO46279.1"/>
    <property type="molecule type" value="Genomic_DNA"/>
</dbReference>
<keyword evidence="3 9" id="KW-0808">Transferase</keyword>
<proteinExistence type="predicted"/>
<feature type="transmembrane region" description="Helical" evidence="8">
    <location>
        <begin position="138"/>
        <end position="157"/>
    </location>
</feature>
<feature type="binding site" evidence="7">
    <location>
        <position position="156"/>
    </location>
    <ligand>
        <name>Mg(2+)</name>
        <dbReference type="ChEBI" id="CHEBI:18420"/>
    </ligand>
</feature>
<dbReference type="OrthoDB" id="9783652at2"/>
<feature type="transmembrane region" description="Helical" evidence="8">
    <location>
        <begin position="107"/>
        <end position="126"/>
    </location>
</feature>
<keyword evidence="7" id="KW-0479">Metal-binding</keyword>
<accession>A0A0S2KD86</accession>
<evidence type="ECO:0000256" key="2">
    <source>
        <dbReference type="ARBA" id="ARBA00022475"/>
    </source>
</evidence>
<evidence type="ECO:0000256" key="3">
    <source>
        <dbReference type="ARBA" id="ARBA00022679"/>
    </source>
</evidence>
<feature type="transmembrane region" description="Helical" evidence="8">
    <location>
        <begin position="164"/>
        <end position="181"/>
    </location>
</feature>
<dbReference type="GO" id="GO:0005886">
    <property type="term" value="C:plasma membrane"/>
    <property type="evidence" value="ECO:0007669"/>
    <property type="project" value="UniProtKB-SubCell"/>
</dbReference>
<evidence type="ECO:0000313" key="9">
    <source>
        <dbReference type="EMBL" id="ALO46279.1"/>
    </source>
</evidence>
<comment type="subcellular location">
    <subcellularLocation>
        <location evidence="1">Cell membrane</location>
        <topology evidence="1">Multi-pass membrane protein</topology>
    </subcellularLocation>
</comment>
<feature type="transmembrane region" description="Helical" evidence="8">
    <location>
        <begin position="240"/>
        <end position="259"/>
    </location>
</feature>
<evidence type="ECO:0000256" key="5">
    <source>
        <dbReference type="ARBA" id="ARBA00022989"/>
    </source>
</evidence>
<dbReference type="CDD" id="cd06854">
    <property type="entry name" value="GT_WbpL_WbcO_like"/>
    <property type="match status" value="1"/>
</dbReference>
<dbReference type="Pfam" id="PF00953">
    <property type="entry name" value="Glycos_transf_4"/>
    <property type="match status" value="1"/>
</dbReference>
<evidence type="ECO:0000256" key="1">
    <source>
        <dbReference type="ARBA" id="ARBA00004651"/>
    </source>
</evidence>
<dbReference type="GO" id="GO:0016780">
    <property type="term" value="F:phosphotransferase activity, for other substituted phosphate groups"/>
    <property type="evidence" value="ECO:0007669"/>
    <property type="project" value="InterPro"/>
</dbReference>
<dbReference type="GO" id="GO:0046872">
    <property type="term" value="F:metal ion binding"/>
    <property type="evidence" value="ECO:0007669"/>
    <property type="project" value="UniProtKB-KW"/>
</dbReference>
<dbReference type="STRING" id="1249552.PS2015_1627"/>
<evidence type="ECO:0000256" key="4">
    <source>
        <dbReference type="ARBA" id="ARBA00022692"/>
    </source>
</evidence>
<evidence type="ECO:0000256" key="6">
    <source>
        <dbReference type="ARBA" id="ARBA00023136"/>
    </source>
</evidence>
<protein>
    <submittedName>
        <fullName evidence="9">Glycosyl transferase</fullName>
    </submittedName>
</protein>
<dbReference type="InterPro" id="IPR000715">
    <property type="entry name" value="Glycosyl_transferase_4"/>
</dbReference>
<feature type="transmembrane region" description="Helical" evidence="8">
    <location>
        <begin position="12"/>
        <end position="32"/>
    </location>
</feature>
<dbReference type="PANTHER" id="PTHR22926">
    <property type="entry name" value="PHOSPHO-N-ACETYLMURAMOYL-PENTAPEPTIDE-TRANSFERASE"/>
    <property type="match status" value="1"/>
</dbReference>
<evidence type="ECO:0000256" key="7">
    <source>
        <dbReference type="PIRSR" id="PIRSR600715-1"/>
    </source>
</evidence>
<evidence type="ECO:0000256" key="8">
    <source>
        <dbReference type="SAM" id="Phobius"/>
    </source>
</evidence>
<dbReference type="RefSeq" id="WP_058021732.1">
    <property type="nucleotide sequence ID" value="NZ_CP013189.1"/>
</dbReference>
<dbReference type="GO" id="GO:0009103">
    <property type="term" value="P:lipopolysaccharide biosynthetic process"/>
    <property type="evidence" value="ECO:0007669"/>
    <property type="project" value="TreeGrafter"/>
</dbReference>
<feature type="transmembrane region" description="Helical" evidence="8">
    <location>
        <begin position="288"/>
        <end position="309"/>
    </location>
</feature>
<keyword evidence="5 8" id="KW-1133">Transmembrane helix</keyword>
<keyword evidence="6 8" id="KW-0472">Membrane</keyword>
<feature type="transmembrane region" description="Helical" evidence="8">
    <location>
        <begin position="77"/>
        <end position="95"/>
    </location>
</feature>
<feature type="transmembrane region" description="Helical" evidence="8">
    <location>
        <begin position="315"/>
        <end position="336"/>
    </location>
</feature>